<proteinExistence type="predicted"/>
<gene>
    <name evidence="1" type="ORF">RBATCC27255_01214</name>
</gene>
<comment type="caution">
    <text evidence="1">The sequence shown here is derived from an EMBL/GenBank/DDBJ whole genome shotgun (WGS) entry which is preliminary data.</text>
</comment>
<reference evidence="1" key="1">
    <citation type="journal article" date="2018" name="Environ. Microbiol.">
        <title>Sporulation capability and amylosome conservation among diverse human colonic and rumen isolates of the keystone starch-degrader Ruminococcus bromii.</title>
        <authorList>
            <person name="Mukhopadhya I."/>
            <person name="Morais S."/>
            <person name="Laverde-Gomez J."/>
            <person name="Sheridan P.O."/>
            <person name="Walker A.W."/>
            <person name="Kelly W."/>
            <person name="Klieve A.V."/>
            <person name="Ouwerkerk D."/>
            <person name="Duncan S.H."/>
            <person name="Louis P."/>
            <person name="Koropatkin N."/>
            <person name="Cockburn D."/>
            <person name="Kibler R."/>
            <person name="Cooper P.J."/>
            <person name="Sandoval C."/>
            <person name="Crost E."/>
            <person name="Juge N."/>
            <person name="Bayer E.A."/>
            <person name="Flint H.J."/>
        </authorList>
    </citation>
    <scope>NUCLEOTIDE SEQUENCE [LARGE SCALE GENOMIC DNA]</scope>
    <source>
        <strain evidence="1">ATCC 27255</strain>
    </source>
</reference>
<keyword evidence="2" id="KW-1185">Reference proteome</keyword>
<protein>
    <submittedName>
        <fullName evidence="1">Uncharacterized protein</fullName>
    </submittedName>
</protein>
<dbReference type="Proteomes" id="UP000233425">
    <property type="component" value="Unassembled WGS sequence"/>
</dbReference>
<organism evidence="1 2">
    <name type="scientific">Ruminococcus bromii</name>
    <dbReference type="NCBI Taxonomy" id="40518"/>
    <lineage>
        <taxon>Bacteria</taxon>
        <taxon>Bacillati</taxon>
        <taxon>Bacillota</taxon>
        <taxon>Clostridia</taxon>
        <taxon>Eubacteriales</taxon>
        <taxon>Oscillospiraceae</taxon>
        <taxon>Ruminococcus</taxon>
    </lineage>
</organism>
<sequence>MDANTFAYCGNNPVLNVDPLGACKVPNYTSAGTYIGHTWKIKESVPGVPGFCNVCKGYGSNAPSNTSHSFVISSYTTPSTKKQDYNTWNKVADSFGAIFCSLEVDFDAGFGFGFDVTDIFSIKAMGKHTLISVHFDEQGFSFGKTDSVEVSAGVCGWDLFGVQDTKFYENGSGNEYENFGSSHKIGFSKGDYVGVGATIGFGWNLDYIYNRFCEIWG</sequence>
<evidence type="ECO:0000313" key="2">
    <source>
        <dbReference type="Proteomes" id="UP000233425"/>
    </source>
</evidence>
<dbReference type="EMBL" id="NNSR01000057">
    <property type="protein sequence ID" value="PKD28906.1"/>
    <property type="molecule type" value="Genomic_DNA"/>
</dbReference>
<dbReference type="AlphaFoldDB" id="A0A2N0UPL2"/>
<name>A0A2N0UPL2_9FIRM</name>
<accession>A0A2N0UPL2</accession>
<evidence type="ECO:0000313" key="1">
    <source>
        <dbReference type="EMBL" id="PKD28906.1"/>
    </source>
</evidence>